<evidence type="ECO:0000313" key="2">
    <source>
        <dbReference type="EMBL" id="PQO39038.1"/>
    </source>
</evidence>
<keyword evidence="1" id="KW-1133">Transmembrane helix</keyword>
<keyword evidence="1" id="KW-0472">Membrane</keyword>
<dbReference type="InterPro" id="IPR021741">
    <property type="entry name" value="DUF3311"/>
</dbReference>
<gene>
    <name evidence="2" type="ORF">C5Y96_04005</name>
</gene>
<feature type="transmembrane region" description="Helical" evidence="1">
    <location>
        <begin position="36"/>
        <end position="58"/>
    </location>
</feature>
<sequence>MRYVVWLLVVALIILHQDLWYWDDRTLVGGFMPITLLWQAGISLGAGFVWFLATIFAWPSDLIEEAQQEAEGGE</sequence>
<dbReference type="Pfam" id="PF11755">
    <property type="entry name" value="DUF3311"/>
    <property type="match status" value="1"/>
</dbReference>
<organism evidence="2 3">
    <name type="scientific">Blastopirellula marina</name>
    <dbReference type="NCBI Taxonomy" id="124"/>
    <lineage>
        <taxon>Bacteria</taxon>
        <taxon>Pseudomonadati</taxon>
        <taxon>Planctomycetota</taxon>
        <taxon>Planctomycetia</taxon>
        <taxon>Pirellulales</taxon>
        <taxon>Pirellulaceae</taxon>
        <taxon>Blastopirellula</taxon>
    </lineage>
</organism>
<comment type="caution">
    <text evidence="2">The sequence shown here is derived from an EMBL/GenBank/DDBJ whole genome shotgun (WGS) entry which is preliminary data.</text>
</comment>
<protein>
    <recommendedName>
        <fullName evidence="4">DUF3311 domain-containing protein</fullName>
    </recommendedName>
</protein>
<keyword evidence="1" id="KW-0812">Transmembrane</keyword>
<accession>A0A2S8G3L6</accession>
<evidence type="ECO:0000256" key="1">
    <source>
        <dbReference type="SAM" id="Phobius"/>
    </source>
</evidence>
<name>A0A2S8G3L6_9BACT</name>
<evidence type="ECO:0008006" key="4">
    <source>
        <dbReference type="Google" id="ProtNLM"/>
    </source>
</evidence>
<dbReference type="Proteomes" id="UP000240009">
    <property type="component" value="Unassembled WGS sequence"/>
</dbReference>
<reference evidence="2 3" key="1">
    <citation type="submission" date="2018-02" db="EMBL/GenBank/DDBJ databases">
        <title>Comparative genomes isolates from brazilian mangrove.</title>
        <authorList>
            <person name="Araujo J.E."/>
            <person name="Taketani R.G."/>
            <person name="Silva M.C.P."/>
            <person name="Loureco M.V."/>
            <person name="Andreote F.D."/>
        </authorList>
    </citation>
    <scope>NUCLEOTIDE SEQUENCE [LARGE SCALE GENOMIC DNA]</scope>
    <source>
        <strain evidence="2 3">HEX-2 MGV</strain>
    </source>
</reference>
<proteinExistence type="predicted"/>
<dbReference type="EMBL" id="PUIA01000016">
    <property type="protein sequence ID" value="PQO39038.1"/>
    <property type="molecule type" value="Genomic_DNA"/>
</dbReference>
<dbReference type="RefSeq" id="WP_105350238.1">
    <property type="nucleotide sequence ID" value="NZ_PUIA01000016.1"/>
</dbReference>
<dbReference type="OrthoDB" id="283209at2"/>
<evidence type="ECO:0000313" key="3">
    <source>
        <dbReference type="Proteomes" id="UP000240009"/>
    </source>
</evidence>
<dbReference type="AlphaFoldDB" id="A0A2S8G3L6"/>